<evidence type="ECO:0000313" key="3">
    <source>
        <dbReference type="Proteomes" id="UP000887572"/>
    </source>
</evidence>
<dbReference type="Proteomes" id="UP000887572">
    <property type="component" value="Unplaced"/>
</dbReference>
<dbReference type="WBParaSite" id="Gr19_v10_g5735.t1">
    <property type="protein sequence ID" value="Gr19_v10_g5735.t1"/>
    <property type="gene ID" value="Gr19_v10_g5735"/>
</dbReference>
<evidence type="ECO:0000256" key="1">
    <source>
        <dbReference type="SAM" id="MobiDB-lite"/>
    </source>
</evidence>
<protein>
    <submittedName>
        <fullName evidence="4">Uncharacterized protein</fullName>
    </submittedName>
</protein>
<feature type="chain" id="PRO_5036688305" evidence="2">
    <location>
        <begin position="25"/>
        <end position="198"/>
    </location>
</feature>
<reference evidence="4" key="1">
    <citation type="submission" date="2022-11" db="UniProtKB">
        <authorList>
            <consortium name="WormBaseParasite"/>
        </authorList>
    </citation>
    <scope>IDENTIFICATION</scope>
</reference>
<sequence length="198" mass="21306">MPSPSSLLFSTIPIVCLLFNSCFAAPHPCCPGSQHLVALMTKYIGTFSTGKDESTVCARAESVVNAIKSELNSMPECQSPNGGGSRIVNEIDAQLTTSVHMKMEITNDDGCAYNLGFVRAMFDMAKSAAGHAGNGTEWNNLTESFRNQITEIDALSTELTIFVPNVHFQDPRSANFAHKKVPSPSDVRTNPGEYSAAN</sequence>
<dbReference type="AlphaFoldDB" id="A0A914HY57"/>
<evidence type="ECO:0000256" key="2">
    <source>
        <dbReference type="SAM" id="SignalP"/>
    </source>
</evidence>
<feature type="signal peptide" evidence="2">
    <location>
        <begin position="1"/>
        <end position="24"/>
    </location>
</feature>
<evidence type="ECO:0000313" key="4">
    <source>
        <dbReference type="WBParaSite" id="Gr19_v10_g5735.t1"/>
    </source>
</evidence>
<name>A0A914HY57_GLORO</name>
<organism evidence="3 4">
    <name type="scientific">Globodera rostochiensis</name>
    <name type="common">Golden nematode worm</name>
    <name type="synonym">Heterodera rostochiensis</name>
    <dbReference type="NCBI Taxonomy" id="31243"/>
    <lineage>
        <taxon>Eukaryota</taxon>
        <taxon>Metazoa</taxon>
        <taxon>Ecdysozoa</taxon>
        <taxon>Nematoda</taxon>
        <taxon>Chromadorea</taxon>
        <taxon>Rhabditida</taxon>
        <taxon>Tylenchina</taxon>
        <taxon>Tylenchomorpha</taxon>
        <taxon>Tylenchoidea</taxon>
        <taxon>Heteroderidae</taxon>
        <taxon>Heteroderinae</taxon>
        <taxon>Globodera</taxon>
    </lineage>
</organism>
<proteinExistence type="predicted"/>
<keyword evidence="2" id="KW-0732">Signal</keyword>
<accession>A0A914HY57</accession>
<keyword evidence="3" id="KW-1185">Reference proteome</keyword>
<feature type="region of interest" description="Disordered" evidence="1">
    <location>
        <begin position="174"/>
        <end position="198"/>
    </location>
</feature>